<accession>B9RNM7</accession>
<organism evidence="2 3">
    <name type="scientific">Ricinus communis</name>
    <name type="common">Castor bean</name>
    <dbReference type="NCBI Taxonomy" id="3988"/>
    <lineage>
        <taxon>Eukaryota</taxon>
        <taxon>Viridiplantae</taxon>
        <taxon>Streptophyta</taxon>
        <taxon>Embryophyta</taxon>
        <taxon>Tracheophyta</taxon>
        <taxon>Spermatophyta</taxon>
        <taxon>Magnoliopsida</taxon>
        <taxon>eudicotyledons</taxon>
        <taxon>Gunneridae</taxon>
        <taxon>Pentapetalae</taxon>
        <taxon>rosids</taxon>
        <taxon>fabids</taxon>
        <taxon>Malpighiales</taxon>
        <taxon>Euphorbiaceae</taxon>
        <taxon>Acalyphoideae</taxon>
        <taxon>Acalypheae</taxon>
        <taxon>Ricinus</taxon>
    </lineage>
</organism>
<dbReference type="AlphaFoldDB" id="B9RNM7"/>
<keyword evidence="3" id="KW-1185">Reference proteome</keyword>
<name>B9RNM7_RICCO</name>
<evidence type="ECO:0000256" key="1">
    <source>
        <dbReference type="SAM" id="MobiDB-lite"/>
    </source>
</evidence>
<reference evidence="3" key="1">
    <citation type="journal article" date="2010" name="Nat. Biotechnol.">
        <title>Draft genome sequence of the oilseed species Ricinus communis.</title>
        <authorList>
            <person name="Chan A.P."/>
            <person name="Crabtree J."/>
            <person name="Zhao Q."/>
            <person name="Lorenzi H."/>
            <person name="Orvis J."/>
            <person name="Puiu D."/>
            <person name="Melake-Berhan A."/>
            <person name="Jones K.M."/>
            <person name="Redman J."/>
            <person name="Chen G."/>
            <person name="Cahoon E.B."/>
            <person name="Gedil M."/>
            <person name="Stanke M."/>
            <person name="Haas B.J."/>
            <person name="Wortman J.R."/>
            <person name="Fraser-Liggett C.M."/>
            <person name="Ravel J."/>
            <person name="Rabinowicz P.D."/>
        </authorList>
    </citation>
    <scope>NUCLEOTIDE SEQUENCE [LARGE SCALE GENOMIC DNA]</scope>
    <source>
        <strain evidence="3">cv. Hale</strain>
    </source>
</reference>
<evidence type="ECO:0000313" key="2">
    <source>
        <dbReference type="EMBL" id="EEF46795.1"/>
    </source>
</evidence>
<feature type="region of interest" description="Disordered" evidence="1">
    <location>
        <begin position="22"/>
        <end position="52"/>
    </location>
</feature>
<dbReference type="InParanoid" id="B9RNM7"/>
<gene>
    <name evidence="2" type="ORF">RCOM_0919000</name>
</gene>
<protein>
    <submittedName>
        <fullName evidence="2">Uncharacterized protein</fullName>
    </submittedName>
</protein>
<dbReference type="Proteomes" id="UP000008311">
    <property type="component" value="Unassembled WGS sequence"/>
</dbReference>
<sequence length="52" mass="6133">MEANIEKEILDLRRRRNRFDTFAATRHRQSPPENNSPIPPISTTHINFPLHP</sequence>
<proteinExistence type="predicted"/>
<evidence type="ECO:0000313" key="3">
    <source>
        <dbReference type="Proteomes" id="UP000008311"/>
    </source>
</evidence>
<dbReference type="EMBL" id="EQ973791">
    <property type="protein sequence ID" value="EEF46795.1"/>
    <property type="molecule type" value="Genomic_DNA"/>
</dbReference>